<evidence type="ECO:0000313" key="2">
    <source>
        <dbReference type="Proteomes" id="UP000789860"/>
    </source>
</evidence>
<accession>A0ACA9P5K1</accession>
<feature type="non-terminal residue" evidence="1">
    <location>
        <position position="62"/>
    </location>
</feature>
<evidence type="ECO:0000313" key="1">
    <source>
        <dbReference type="EMBL" id="CAG8692887.1"/>
    </source>
</evidence>
<reference evidence="1" key="1">
    <citation type="submission" date="2021-06" db="EMBL/GenBank/DDBJ databases">
        <authorList>
            <person name="Kallberg Y."/>
            <person name="Tangrot J."/>
            <person name="Rosling A."/>
        </authorList>
    </citation>
    <scope>NUCLEOTIDE SEQUENCE</scope>
    <source>
        <strain evidence="1">AU212A</strain>
    </source>
</reference>
<comment type="caution">
    <text evidence="1">The sequence shown here is derived from an EMBL/GenBank/DDBJ whole genome shotgun (WGS) entry which is preliminary data.</text>
</comment>
<feature type="non-terminal residue" evidence="1">
    <location>
        <position position="1"/>
    </location>
</feature>
<proteinExistence type="predicted"/>
<organism evidence="1 2">
    <name type="scientific">Scutellospora calospora</name>
    <dbReference type="NCBI Taxonomy" id="85575"/>
    <lineage>
        <taxon>Eukaryota</taxon>
        <taxon>Fungi</taxon>
        <taxon>Fungi incertae sedis</taxon>
        <taxon>Mucoromycota</taxon>
        <taxon>Glomeromycotina</taxon>
        <taxon>Glomeromycetes</taxon>
        <taxon>Diversisporales</taxon>
        <taxon>Gigasporaceae</taxon>
        <taxon>Scutellospora</taxon>
    </lineage>
</organism>
<keyword evidence="2" id="KW-1185">Reference proteome</keyword>
<dbReference type="Proteomes" id="UP000789860">
    <property type="component" value="Unassembled WGS sequence"/>
</dbReference>
<protein>
    <submittedName>
        <fullName evidence="1">10152_t:CDS:1</fullName>
    </submittedName>
</protein>
<gene>
    <name evidence="1" type="ORF">SCALOS_LOCUS10201</name>
</gene>
<sequence>NLLYESDDDDQMEDVQSTSDNFIIDELLSEVSIDFSKTASLENLLHKLKEKFENIDDKPDLS</sequence>
<name>A0ACA9P5K1_9GLOM</name>
<dbReference type="EMBL" id="CAJVPM010036489">
    <property type="protein sequence ID" value="CAG8692887.1"/>
    <property type="molecule type" value="Genomic_DNA"/>
</dbReference>